<keyword evidence="2" id="KW-1185">Reference proteome</keyword>
<reference evidence="1 2" key="1">
    <citation type="journal article" date="2024" name="ISME J.">
        <title>Tailless and filamentous prophages are predominant in marine Vibrio.</title>
        <authorList>
            <person name="Steensen K."/>
            <person name="Seneca J."/>
            <person name="Bartlau N."/>
            <person name="Yu X.A."/>
            <person name="Hussain F.A."/>
            <person name="Polz M.F."/>
        </authorList>
    </citation>
    <scope>NUCLEOTIDE SEQUENCE [LARGE SCALE GENOMIC DNA]</scope>
    <source>
        <strain evidence="1 2">10N.239.312.F12</strain>
    </source>
</reference>
<protein>
    <recommendedName>
        <fullName evidence="3">CsbD-like domain-containing protein</fullName>
    </recommendedName>
</protein>
<sequence>MFKNLTAKAKGLTEGGELKGAIQSVTDGAKNAVIDQRLKASKVLQANWGKVEPLIYRGCWMLRMRS</sequence>
<comment type="caution">
    <text evidence="1">The sequence shown here is derived from an EMBL/GenBank/DDBJ whole genome shotgun (WGS) entry which is preliminary data.</text>
</comment>
<organism evidence="1 2">
    <name type="scientific">Vibrio pomeroyi</name>
    <dbReference type="NCBI Taxonomy" id="198832"/>
    <lineage>
        <taxon>Bacteria</taxon>
        <taxon>Pseudomonadati</taxon>
        <taxon>Pseudomonadota</taxon>
        <taxon>Gammaproteobacteria</taxon>
        <taxon>Vibrionales</taxon>
        <taxon>Vibrionaceae</taxon>
        <taxon>Vibrio</taxon>
    </lineage>
</organism>
<proteinExistence type="predicted"/>
<gene>
    <name evidence="1" type="ORF">AB6D66_00680</name>
</gene>
<name>A0ABV4MR15_9VIBR</name>
<evidence type="ECO:0000313" key="2">
    <source>
        <dbReference type="Proteomes" id="UP001570071"/>
    </source>
</evidence>
<evidence type="ECO:0008006" key="3">
    <source>
        <dbReference type="Google" id="ProtNLM"/>
    </source>
</evidence>
<dbReference type="RefSeq" id="WP_269337633.1">
    <property type="nucleotide sequence ID" value="NZ_JBFSSG010000001.1"/>
</dbReference>
<accession>A0ABV4MR15</accession>
<evidence type="ECO:0000313" key="1">
    <source>
        <dbReference type="EMBL" id="MEZ8719560.1"/>
    </source>
</evidence>
<dbReference type="Proteomes" id="UP001570071">
    <property type="component" value="Unassembled WGS sequence"/>
</dbReference>
<dbReference type="EMBL" id="JBFSSG010000001">
    <property type="protein sequence ID" value="MEZ8719560.1"/>
    <property type="molecule type" value="Genomic_DNA"/>
</dbReference>